<evidence type="ECO:0000313" key="2">
    <source>
        <dbReference type="EMBL" id="TDD65336.1"/>
    </source>
</evidence>
<dbReference type="InterPro" id="IPR029058">
    <property type="entry name" value="AB_hydrolase_fold"/>
</dbReference>
<accession>A0A4R5A3B4</accession>
<dbReference type="SUPFAM" id="SSF53474">
    <property type="entry name" value="alpha/beta-Hydrolases"/>
    <property type="match status" value="1"/>
</dbReference>
<evidence type="ECO:0000256" key="1">
    <source>
        <dbReference type="SAM" id="MobiDB-lite"/>
    </source>
</evidence>
<feature type="region of interest" description="Disordered" evidence="1">
    <location>
        <begin position="50"/>
        <end position="75"/>
    </location>
</feature>
<keyword evidence="3" id="KW-1185">Reference proteome</keyword>
<evidence type="ECO:0000313" key="3">
    <source>
        <dbReference type="Proteomes" id="UP000295217"/>
    </source>
</evidence>
<evidence type="ECO:0008006" key="4">
    <source>
        <dbReference type="Google" id="ProtNLM"/>
    </source>
</evidence>
<gene>
    <name evidence="2" type="ORF">E1262_25535</name>
</gene>
<dbReference type="Proteomes" id="UP000295217">
    <property type="component" value="Unassembled WGS sequence"/>
</dbReference>
<dbReference type="RefSeq" id="WP_132106951.1">
    <property type="nucleotide sequence ID" value="NZ_SMLB01000053.1"/>
</dbReference>
<dbReference type="OrthoDB" id="9773549at2"/>
<dbReference type="Gene3D" id="3.40.50.1820">
    <property type="entry name" value="alpha/beta hydrolase"/>
    <property type="match status" value="1"/>
</dbReference>
<reference evidence="2 3" key="1">
    <citation type="submission" date="2019-02" db="EMBL/GenBank/DDBJ databases">
        <title>Draft genome sequences of novel Actinobacteria.</title>
        <authorList>
            <person name="Sahin N."/>
            <person name="Ay H."/>
            <person name="Saygin H."/>
        </authorList>
    </citation>
    <scope>NUCLEOTIDE SEQUENCE [LARGE SCALE GENOMIC DNA]</scope>
    <source>
        <strain evidence="2 3">8K307</strain>
    </source>
</reference>
<protein>
    <recommendedName>
        <fullName evidence="4">Alpha/beta hydrolase</fullName>
    </recommendedName>
</protein>
<name>A0A4R5A3B4_9ACTN</name>
<dbReference type="EMBL" id="SMLB01000053">
    <property type="protein sequence ID" value="TDD65336.1"/>
    <property type="molecule type" value="Genomic_DNA"/>
</dbReference>
<proteinExistence type="predicted"/>
<sequence length="135" mass="15113">MTGRLAPRAARRRAPRGDALLRIGACDVGRHVTPDLDDRFRAAAFQTTPDVMQVSPLEPPRLDNDRAGKRGHEADTPTRYLLLRHDRMFPAAWARRHARQRIGIDPDEMDGGHYAALSRAHELADRLTAYAVGAR</sequence>
<comment type="caution">
    <text evidence="2">The sequence shown here is derived from an EMBL/GenBank/DDBJ whole genome shotgun (WGS) entry which is preliminary data.</text>
</comment>
<feature type="compositionally biased region" description="Basic and acidic residues" evidence="1">
    <location>
        <begin position="60"/>
        <end position="75"/>
    </location>
</feature>
<organism evidence="2 3">
    <name type="scientific">Jiangella aurantiaca</name>
    <dbReference type="NCBI Taxonomy" id="2530373"/>
    <lineage>
        <taxon>Bacteria</taxon>
        <taxon>Bacillati</taxon>
        <taxon>Actinomycetota</taxon>
        <taxon>Actinomycetes</taxon>
        <taxon>Jiangellales</taxon>
        <taxon>Jiangellaceae</taxon>
        <taxon>Jiangella</taxon>
    </lineage>
</organism>
<dbReference type="AlphaFoldDB" id="A0A4R5A3B4"/>